<dbReference type="Gene3D" id="3.40.1180.10">
    <property type="entry name" value="Decaprenyl diphosphate synthase-like"/>
    <property type="match status" value="1"/>
</dbReference>
<keyword evidence="2 3" id="KW-0808">Transferase</keyword>
<sequence>MDSTNNILPRHVAVVMDGNGRWANKRHLPRAAGHKAGVGATRKIVENCVTKKIEALTIFAFSSENWSRPKSEVSSLMALFIATITAEVKKLHKKNVRVQFIGDRNRFSEKLQSSINQSEELTKDNTGLHFTIAANYGGRWDVVNACQLLVNDLKENKKEAQALTEENFNSYMSLSDEPAPDLFIRTGGEQRISNFLIWQLAYSELYFVDTLWPDFSDDDLDEALNWFAGRQRRFGKTGQQVLNE</sequence>
<gene>
    <name evidence="3" type="ORF">MNBD_GAMMA05-459</name>
</gene>
<dbReference type="Pfam" id="PF01255">
    <property type="entry name" value="Prenyltransf"/>
    <property type="match status" value="1"/>
</dbReference>
<evidence type="ECO:0000256" key="2">
    <source>
        <dbReference type="ARBA" id="ARBA00022679"/>
    </source>
</evidence>
<dbReference type="InterPro" id="IPR001441">
    <property type="entry name" value="UPP_synth-like"/>
</dbReference>
<dbReference type="AlphaFoldDB" id="A0A3B0WPJ9"/>
<dbReference type="GO" id="GO:0016094">
    <property type="term" value="P:polyprenol biosynthetic process"/>
    <property type="evidence" value="ECO:0007669"/>
    <property type="project" value="TreeGrafter"/>
</dbReference>
<name>A0A3B0WPJ9_9ZZZZ</name>
<evidence type="ECO:0000256" key="1">
    <source>
        <dbReference type="ARBA" id="ARBA00001946"/>
    </source>
</evidence>
<reference evidence="3" key="1">
    <citation type="submission" date="2018-06" db="EMBL/GenBank/DDBJ databases">
        <authorList>
            <person name="Zhirakovskaya E."/>
        </authorList>
    </citation>
    <scope>NUCLEOTIDE SEQUENCE</scope>
</reference>
<dbReference type="GO" id="GO:0008834">
    <property type="term" value="F:ditrans,polycis-undecaprenyl-diphosphate synthase [(2E,6E)-farnesyl-diphosphate specific] activity"/>
    <property type="evidence" value="ECO:0007669"/>
    <property type="project" value="UniProtKB-EC"/>
</dbReference>
<dbReference type="PANTHER" id="PTHR10291:SF0">
    <property type="entry name" value="DEHYDRODOLICHYL DIPHOSPHATE SYNTHASE 2"/>
    <property type="match status" value="1"/>
</dbReference>
<comment type="cofactor">
    <cofactor evidence="1">
        <name>Mg(2+)</name>
        <dbReference type="ChEBI" id="CHEBI:18420"/>
    </cofactor>
</comment>
<evidence type="ECO:0000313" key="3">
    <source>
        <dbReference type="EMBL" id="VAW52617.1"/>
    </source>
</evidence>
<dbReference type="PANTHER" id="PTHR10291">
    <property type="entry name" value="DEHYDRODOLICHYL DIPHOSPHATE SYNTHASE FAMILY MEMBER"/>
    <property type="match status" value="1"/>
</dbReference>
<accession>A0A3B0WPJ9</accession>
<dbReference type="GO" id="GO:0005829">
    <property type="term" value="C:cytosol"/>
    <property type="evidence" value="ECO:0007669"/>
    <property type="project" value="TreeGrafter"/>
</dbReference>
<dbReference type="InterPro" id="IPR036424">
    <property type="entry name" value="UPP_synth-like_sf"/>
</dbReference>
<dbReference type="CDD" id="cd00475">
    <property type="entry name" value="Cis_IPPS"/>
    <property type="match status" value="1"/>
</dbReference>
<proteinExistence type="inferred from homology"/>
<dbReference type="NCBIfam" id="TIGR00055">
    <property type="entry name" value="uppS"/>
    <property type="match status" value="1"/>
</dbReference>
<organism evidence="3">
    <name type="scientific">hydrothermal vent metagenome</name>
    <dbReference type="NCBI Taxonomy" id="652676"/>
    <lineage>
        <taxon>unclassified sequences</taxon>
        <taxon>metagenomes</taxon>
        <taxon>ecological metagenomes</taxon>
    </lineage>
</organism>
<protein>
    <submittedName>
        <fullName evidence="3">Undecaprenyl diphosphate synthase</fullName>
        <ecNumber evidence="3">2.5.1.31</ecNumber>
    </submittedName>
</protein>
<dbReference type="SUPFAM" id="SSF64005">
    <property type="entry name" value="Undecaprenyl diphosphate synthase"/>
    <property type="match status" value="1"/>
</dbReference>
<dbReference type="InterPro" id="IPR018520">
    <property type="entry name" value="UPP_synth-like_CS"/>
</dbReference>
<dbReference type="EMBL" id="UOFE01000030">
    <property type="protein sequence ID" value="VAW52617.1"/>
    <property type="molecule type" value="Genomic_DNA"/>
</dbReference>
<dbReference type="PROSITE" id="PS01066">
    <property type="entry name" value="UPP_SYNTHASE"/>
    <property type="match status" value="1"/>
</dbReference>
<dbReference type="FunFam" id="3.40.1180.10:FF:000001">
    <property type="entry name" value="(2E,6E)-farnesyl-diphosphate-specific ditrans,polycis-undecaprenyl-diphosphate synthase"/>
    <property type="match status" value="1"/>
</dbReference>
<dbReference type="EC" id="2.5.1.31" evidence="3"/>
<dbReference type="HAMAP" id="MF_01139">
    <property type="entry name" value="ISPT"/>
    <property type="match status" value="1"/>
</dbReference>
<dbReference type="GO" id="GO:0000287">
    <property type="term" value="F:magnesium ion binding"/>
    <property type="evidence" value="ECO:0007669"/>
    <property type="project" value="TreeGrafter"/>
</dbReference>